<dbReference type="InterPro" id="IPR000998">
    <property type="entry name" value="MAM_dom"/>
</dbReference>
<evidence type="ECO:0000256" key="18">
    <source>
        <dbReference type="RuleBase" id="RU000312"/>
    </source>
</evidence>
<keyword evidence="10 20" id="KW-0472">Membrane</keyword>
<feature type="domain" description="Protein kinase" evidence="21">
    <location>
        <begin position="809"/>
        <end position="1085"/>
    </location>
</feature>
<dbReference type="SMART" id="SM00192">
    <property type="entry name" value="LDLa"/>
    <property type="match status" value="1"/>
</dbReference>
<evidence type="ECO:0000256" key="5">
    <source>
        <dbReference type="ARBA" id="ARBA00022729"/>
    </source>
</evidence>
<evidence type="ECO:0000256" key="20">
    <source>
        <dbReference type="SAM" id="Phobius"/>
    </source>
</evidence>
<feature type="domain" description="MAM" evidence="22">
    <location>
        <begin position="55"/>
        <end position="103"/>
    </location>
</feature>
<keyword evidence="12" id="KW-1015">Disulfide bond</keyword>
<dbReference type="EC" id="2.7.10.1" evidence="18"/>
<dbReference type="InterPro" id="IPR002172">
    <property type="entry name" value="LDrepeatLR_classA_rpt"/>
</dbReference>
<evidence type="ECO:0000256" key="1">
    <source>
        <dbReference type="ARBA" id="ARBA00004251"/>
    </source>
</evidence>
<dbReference type="InterPro" id="IPR023415">
    <property type="entry name" value="LDLR_class-A_CS"/>
</dbReference>
<dbReference type="InterPro" id="IPR020635">
    <property type="entry name" value="Tyr_kinase_cat_dom"/>
</dbReference>
<dbReference type="InterPro" id="IPR002011">
    <property type="entry name" value="Tyr_kinase_rcpt_2_CS"/>
</dbReference>
<evidence type="ECO:0000259" key="22">
    <source>
        <dbReference type="PROSITE" id="PS50060"/>
    </source>
</evidence>
<dbReference type="PROSITE" id="PS00239">
    <property type="entry name" value="RECEPTOR_TYR_KIN_II"/>
    <property type="match status" value="1"/>
</dbReference>
<comment type="caution">
    <text evidence="16">Lacks conserved residue(s) required for the propagation of feature annotation.</text>
</comment>
<sequence>MLPGMQEVEVWSPKFSQTQKECRLHVWLNMVNMSTGSFKVVIESRTSWLVADHAGNDRRQWEKYEILIGRIQQEFRIILEVTPSFTLPAHLSMDNITLVNCFPEFPIYRTCPDNLFRCSLDSDDFCINKTQVCDIQQDCVNGADEKQGCEEIPSIGRCDFEDGWCGWSNSPLSALNWTRQNGVGHIPRITGPAFDHTYKNKSGVYLYVNMSASSSLGMSAILESTVINPPPRYHARPNSTYYKSCFVRFFYHQFGPHSGSLGLFLIEMDPVGEKSVRLFYTFGDKGDVWHRQVIPIPTNITYNYYLQFEARRGLRPRGDIALDDVSMSPECFGLNVPEKEKEGYDYDNFSGFVAPTKPVEVHADFVNKTVFLFTSCGARGRMGPTPENCSKAYNNTDTEVSVLQDASLNGVQRWVVPEDKFYTIIAKGAGGGMGYDGRGSSKGATAIGIAELNKGQSLYILVGQEGISGCRKNFAVTHHYTCGRGSRPSGNKPYNPLKELKNLDLMDGGGGGGGASFVYLWTKKQGRIPLVIGAGGGGLGGGNVIDDEQQHGKGMAANRQGVTGTEYGKNSAGAGGGWNESNGTWRTVTGGSLMQGAVGGEACGVNFDNHGTGGFGGGGGGCATGGGGGGFAGGSASADKRNGHGGYSYVAHNLASRRWIEGDNSGRGSVIIIPAVQGCGCNYLCAALDEYRQNVKCICPSGWSLGNDDVSCNVQDRGQMIISEKFLTIFLGFLMVPIICCTCYYFYKCTRKNKKDRNNHMKIMNESELQLNRLRLASDSMMTEYNPNYEFGGGTYTIRDLNEVPRENLRLVKALGQGAFGEVYQGFYRYRTGDIIEMPVAVKTLPELSTSQAETDFLMEALIMSKFTHPNIVHFIGVCFDKHPRFIVLELLAGGDLKNFLRESRPKPERPSPLVMKDLLMCAIDVAKGCAYLEEHRFIHRDIAARNCLLTTKGPGRTVKIADFGMARDIYRADYYRKGGKAMLPIKWMPPEAFQDGIFTAKTDIWSFGILLWEVMSLGYMPYTGCGNREVMQLVISGGRLEPPVNCPAPVYAIMTKCWHPKPDERPSFKLILERLGYCLQDPEVLNAPLPVFNRLPSSERDSTIMRPEANGSDCLQAEGGVSDYLEPNQGGNAAVSGKDSWETSFAMPESQSTQPLLQQESSKQAQGNFRDRRSLTSALSLDAGALVKQPAIPYVNVKVPPNVGNSVGDGGESPFTISRHLMNEAEISC</sequence>
<dbReference type="Pfam" id="PF12810">
    <property type="entry name" value="ALK_LTK_GRD"/>
    <property type="match status" value="1"/>
</dbReference>
<keyword evidence="7" id="KW-0418">Kinase</keyword>
<keyword evidence="8 17" id="KW-0067">ATP-binding</keyword>
<dbReference type="PANTHER" id="PTHR24416">
    <property type="entry name" value="TYROSINE-PROTEIN KINASE RECEPTOR"/>
    <property type="match status" value="1"/>
</dbReference>
<dbReference type="PROSITE" id="PS00109">
    <property type="entry name" value="PROTEIN_KINASE_TYR"/>
    <property type="match status" value="1"/>
</dbReference>
<keyword evidence="13 18" id="KW-0675">Receptor</keyword>
<dbReference type="GO" id="GO:0005524">
    <property type="term" value="F:ATP binding"/>
    <property type="evidence" value="ECO:0007669"/>
    <property type="project" value="UniProtKB-UniRule"/>
</dbReference>
<evidence type="ECO:0000256" key="14">
    <source>
        <dbReference type="ARBA" id="ARBA00023180"/>
    </source>
</evidence>
<keyword evidence="4 18" id="KW-0812">Transmembrane</keyword>
<keyword evidence="14" id="KW-0325">Glycoprotein</keyword>
<feature type="transmembrane region" description="Helical" evidence="20">
    <location>
        <begin position="726"/>
        <end position="747"/>
    </location>
</feature>
<dbReference type="Pfam" id="PF07714">
    <property type="entry name" value="PK_Tyr_Ser-Thr"/>
    <property type="match status" value="1"/>
</dbReference>
<dbReference type="GO" id="GO:0007169">
    <property type="term" value="P:cell surface receptor protein tyrosine kinase signaling pathway"/>
    <property type="evidence" value="ECO:0007669"/>
    <property type="project" value="InterPro"/>
</dbReference>
<keyword evidence="5" id="KW-0732">Signal</keyword>
<dbReference type="CDD" id="cd06263">
    <property type="entry name" value="MAM"/>
    <property type="match status" value="1"/>
</dbReference>
<dbReference type="GO" id="GO:0004714">
    <property type="term" value="F:transmembrane receptor protein tyrosine kinase activity"/>
    <property type="evidence" value="ECO:0007669"/>
    <property type="project" value="UniProtKB-EC"/>
</dbReference>
<dbReference type="Gene3D" id="3.30.200.20">
    <property type="entry name" value="Phosphorylase Kinase, domain 1"/>
    <property type="match status" value="1"/>
</dbReference>
<dbReference type="FunFam" id="2.60.120.200:FF:000193">
    <property type="entry name" value="Tyrosine-protein kinase receptor"/>
    <property type="match status" value="1"/>
</dbReference>
<dbReference type="Gene3D" id="2.60.120.200">
    <property type="match status" value="2"/>
</dbReference>
<dbReference type="GO" id="GO:0043235">
    <property type="term" value="C:receptor complex"/>
    <property type="evidence" value="ECO:0007669"/>
    <property type="project" value="TreeGrafter"/>
</dbReference>
<evidence type="ECO:0000256" key="12">
    <source>
        <dbReference type="ARBA" id="ARBA00023157"/>
    </source>
</evidence>
<evidence type="ECO:0000256" key="10">
    <source>
        <dbReference type="ARBA" id="ARBA00023136"/>
    </source>
</evidence>
<dbReference type="PROSITE" id="PS50068">
    <property type="entry name" value="LDLRA_2"/>
    <property type="match status" value="1"/>
</dbReference>
<dbReference type="InterPro" id="IPR001245">
    <property type="entry name" value="Ser-Thr/Tyr_kinase_cat_dom"/>
</dbReference>
<evidence type="ECO:0000256" key="8">
    <source>
        <dbReference type="ARBA" id="ARBA00022840"/>
    </source>
</evidence>
<evidence type="ECO:0000256" key="7">
    <source>
        <dbReference type="ARBA" id="ARBA00022777"/>
    </source>
</evidence>
<dbReference type="SUPFAM" id="SSF57424">
    <property type="entry name" value="LDL receptor-like module"/>
    <property type="match status" value="1"/>
</dbReference>
<keyword evidence="2" id="KW-1003">Cell membrane</keyword>
<evidence type="ECO:0000256" key="4">
    <source>
        <dbReference type="ARBA" id="ARBA00022692"/>
    </source>
</evidence>
<dbReference type="CDD" id="cd05036">
    <property type="entry name" value="PTKc_ALK_LTK"/>
    <property type="match status" value="1"/>
</dbReference>
<evidence type="ECO:0000259" key="21">
    <source>
        <dbReference type="PROSITE" id="PS50011"/>
    </source>
</evidence>
<evidence type="ECO:0000313" key="23">
    <source>
        <dbReference type="EMBL" id="KAL0274272.1"/>
    </source>
</evidence>
<organism evidence="23">
    <name type="scientific">Menopon gallinae</name>
    <name type="common">poultry shaft louse</name>
    <dbReference type="NCBI Taxonomy" id="328185"/>
    <lineage>
        <taxon>Eukaryota</taxon>
        <taxon>Metazoa</taxon>
        <taxon>Ecdysozoa</taxon>
        <taxon>Arthropoda</taxon>
        <taxon>Hexapoda</taxon>
        <taxon>Insecta</taxon>
        <taxon>Pterygota</taxon>
        <taxon>Neoptera</taxon>
        <taxon>Paraneoptera</taxon>
        <taxon>Psocodea</taxon>
        <taxon>Troctomorpha</taxon>
        <taxon>Phthiraptera</taxon>
        <taxon>Amblycera</taxon>
        <taxon>Menoponidae</taxon>
        <taxon>Menopon</taxon>
    </lineage>
</organism>
<dbReference type="InterPro" id="IPR017441">
    <property type="entry name" value="Protein_kinase_ATP_BS"/>
</dbReference>
<dbReference type="InterPro" id="IPR011009">
    <property type="entry name" value="Kinase-like_dom_sf"/>
</dbReference>
<dbReference type="AlphaFoldDB" id="A0AAW2HW68"/>
<keyword evidence="18" id="KW-0597">Phosphoprotein</keyword>
<protein>
    <recommendedName>
        <fullName evidence="18">Tyrosine-protein kinase receptor</fullName>
        <ecNumber evidence="18">2.7.10.1</ecNumber>
    </recommendedName>
</protein>
<comment type="subcellular location">
    <subcellularLocation>
        <location evidence="1">Cell membrane</location>
        <topology evidence="1">Single-pass type I membrane protein</topology>
    </subcellularLocation>
</comment>
<evidence type="ECO:0000256" key="15">
    <source>
        <dbReference type="ARBA" id="ARBA00051243"/>
    </source>
</evidence>
<comment type="similarity">
    <text evidence="18">Belongs to the protein kinase superfamily. Tyr protein kinase family. Insulin receptor subfamily.</text>
</comment>
<comment type="catalytic activity">
    <reaction evidence="15 18">
        <text>L-tyrosyl-[protein] + ATP = O-phospho-L-tyrosyl-[protein] + ADP + H(+)</text>
        <dbReference type="Rhea" id="RHEA:10596"/>
        <dbReference type="Rhea" id="RHEA-COMP:10136"/>
        <dbReference type="Rhea" id="RHEA-COMP:20101"/>
        <dbReference type="ChEBI" id="CHEBI:15378"/>
        <dbReference type="ChEBI" id="CHEBI:30616"/>
        <dbReference type="ChEBI" id="CHEBI:46858"/>
        <dbReference type="ChEBI" id="CHEBI:61978"/>
        <dbReference type="ChEBI" id="CHEBI:456216"/>
        <dbReference type="EC" id="2.7.10.1"/>
    </reaction>
</comment>
<evidence type="ECO:0000256" key="17">
    <source>
        <dbReference type="PROSITE-ProRule" id="PRU10141"/>
    </source>
</evidence>
<dbReference type="Gene3D" id="1.10.510.10">
    <property type="entry name" value="Transferase(Phosphotransferase) domain 1"/>
    <property type="match status" value="1"/>
</dbReference>
<comment type="caution">
    <text evidence="23">The sequence shown here is derived from an EMBL/GenBank/DDBJ whole genome shotgun (WGS) entry which is preliminary data.</text>
</comment>
<dbReference type="Pfam" id="PF00629">
    <property type="entry name" value="MAM"/>
    <property type="match status" value="2"/>
</dbReference>
<feature type="compositionally biased region" description="Polar residues" evidence="19">
    <location>
        <begin position="1150"/>
        <end position="1168"/>
    </location>
</feature>
<evidence type="ECO:0000256" key="13">
    <source>
        <dbReference type="ARBA" id="ARBA00023170"/>
    </source>
</evidence>
<evidence type="ECO:0000256" key="3">
    <source>
        <dbReference type="ARBA" id="ARBA00022679"/>
    </source>
</evidence>
<dbReference type="EMBL" id="JARGDH010000003">
    <property type="protein sequence ID" value="KAL0274272.1"/>
    <property type="molecule type" value="Genomic_DNA"/>
</dbReference>
<dbReference type="SMART" id="SM00137">
    <property type="entry name" value="MAM"/>
    <property type="match status" value="1"/>
</dbReference>
<feature type="domain" description="MAM" evidence="22">
    <location>
        <begin position="156"/>
        <end position="333"/>
    </location>
</feature>
<dbReference type="InterPro" id="IPR036055">
    <property type="entry name" value="LDL_receptor-like_sf"/>
</dbReference>
<reference evidence="23" key="1">
    <citation type="journal article" date="2024" name="Gigascience">
        <title>Chromosome-level genome of the poultry shaft louse Menopon gallinae provides insight into the host-switching and adaptive evolution of parasitic lice.</title>
        <authorList>
            <person name="Xu Y."/>
            <person name="Ma L."/>
            <person name="Liu S."/>
            <person name="Liang Y."/>
            <person name="Liu Q."/>
            <person name="He Z."/>
            <person name="Tian L."/>
            <person name="Duan Y."/>
            <person name="Cai W."/>
            <person name="Li H."/>
            <person name="Song F."/>
        </authorList>
    </citation>
    <scope>NUCLEOTIDE SEQUENCE</scope>
    <source>
        <strain evidence="23">Cailab_2023a</strain>
    </source>
</reference>
<keyword evidence="3" id="KW-0808">Transferase</keyword>
<dbReference type="FunFam" id="1.10.510.10:FF:000113">
    <property type="entry name" value="Tyrosine-protein kinase receptor"/>
    <property type="match status" value="1"/>
</dbReference>
<dbReference type="InterPro" id="IPR055163">
    <property type="entry name" value="ALK/LTK-like_GRD"/>
</dbReference>
<dbReference type="PROSITE" id="PS50011">
    <property type="entry name" value="PROTEIN_KINASE_DOM"/>
    <property type="match status" value="1"/>
</dbReference>
<evidence type="ECO:0000256" key="6">
    <source>
        <dbReference type="ARBA" id="ARBA00022741"/>
    </source>
</evidence>
<evidence type="ECO:0000256" key="11">
    <source>
        <dbReference type="ARBA" id="ARBA00023137"/>
    </source>
</evidence>
<dbReference type="PROSITE" id="PS01209">
    <property type="entry name" value="LDLRA_1"/>
    <property type="match status" value="1"/>
</dbReference>
<dbReference type="CDD" id="cd00112">
    <property type="entry name" value="LDLa"/>
    <property type="match status" value="1"/>
</dbReference>
<dbReference type="PROSITE" id="PS50060">
    <property type="entry name" value="MAM_2"/>
    <property type="match status" value="2"/>
</dbReference>
<dbReference type="InterPro" id="IPR050122">
    <property type="entry name" value="RTK"/>
</dbReference>
<dbReference type="Gene3D" id="4.10.400.10">
    <property type="entry name" value="Low-density Lipoprotein Receptor"/>
    <property type="match status" value="1"/>
</dbReference>
<keyword evidence="11" id="KW-0829">Tyrosine-protein kinase</keyword>
<name>A0AAW2HW68_9NEOP</name>
<dbReference type="GO" id="GO:0005886">
    <property type="term" value="C:plasma membrane"/>
    <property type="evidence" value="ECO:0007669"/>
    <property type="project" value="UniProtKB-SubCell"/>
</dbReference>
<feature type="binding site" evidence="17">
    <location>
        <position position="843"/>
    </location>
    <ligand>
        <name>ATP</name>
        <dbReference type="ChEBI" id="CHEBI:30616"/>
    </ligand>
</feature>
<dbReference type="PANTHER" id="PTHR24416:SF604">
    <property type="entry name" value="RECEPTOR PROTEIN-TYROSINE KINASE"/>
    <property type="match status" value="1"/>
</dbReference>
<accession>A0AAW2HW68</accession>
<dbReference type="SMART" id="SM00219">
    <property type="entry name" value="TyrKc"/>
    <property type="match status" value="1"/>
</dbReference>
<keyword evidence="9 20" id="KW-1133">Transmembrane helix</keyword>
<dbReference type="SUPFAM" id="SSF49899">
    <property type="entry name" value="Concanavalin A-like lectins/glucanases"/>
    <property type="match status" value="2"/>
</dbReference>
<gene>
    <name evidence="23" type="ORF">PYX00_006740</name>
</gene>
<dbReference type="FunFam" id="3.30.200.20:FF:000117">
    <property type="entry name" value="Tyrosine-protein kinase receptor"/>
    <property type="match status" value="1"/>
</dbReference>
<dbReference type="PROSITE" id="PS00107">
    <property type="entry name" value="PROTEIN_KINASE_ATP"/>
    <property type="match status" value="1"/>
</dbReference>
<dbReference type="InterPro" id="IPR000719">
    <property type="entry name" value="Prot_kinase_dom"/>
</dbReference>
<evidence type="ECO:0000256" key="16">
    <source>
        <dbReference type="PROSITE-ProRule" id="PRU00124"/>
    </source>
</evidence>
<evidence type="ECO:0000256" key="19">
    <source>
        <dbReference type="SAM" id="MobiDB-lite"/>
    </source>
</evidence>
<dbReference type="InterPro" id="IPR013320">
    <property type="entry name" value="ConA-like_dom_sf"/>
</dbReference>
<dbReference type="PRINTS" id="PR00109">
    <property type="entry name" value="TYRKINASE"/>
</dbReference>
<evidence type="ECO:0000256" key="2">
    <source>
        <dbReference type="ARBA" id="ARBA00022475"/>
    </source>
</evidence>
<dbReference type="InterPro" id="IPR008266">
    <property type="entry name" value="Tyr_kinase_AS"/>
</dbReference>
<feature type="region of interest" description="Disordered" evidence="19">
    <location>
        <begin position="1146"/>
        <end position="1172"/>
    </location>
</feature>
<proteinExistence type="inferred from homology"/>
<keyword evidence="6 17" id="KW-0547">Nucleotide-binding</keyword>
<dbReference type="GO" id="GO:0045664">
    <property type="term" value="P:regulation of neuron differentiation"/>
    <property type="evidence" value="ECO:0007669"/>
    <property type="project" value="TreeGrafter"/>
</dbReference>
<dbReference type="SUPFAM" id="SSF56112">
    <property type="entry name" value="Protein kinase-like (PK-like)"/>
    <property type="match status" value="1"/>
</dbReference>
<evidence type="ECO:0000256" key="9">
    <source>
        <dbReference type="ARBA" id="ARBA00022989"/>
    </source>
</evidence>